<dbReference type="EMBL" id="SEKV01001319">
    <property type="protein sequence ID" value="TFY50962.1"/>
    <property type="molecule type" value="Genomic_DNA"/>
</dbReference>
<protein>
    <submittedName>
        <fullName evidence="1">Uncharacterized protein</fullName>
    </submittedName>
</protein>
<gene>
    <name evidence="1" type="ORF">EVJ58_g10810</name>
</gene>
<sequence length="117" mass="13657">MVRPLEQVFYDATHFFSREGKDAPGLTDVIPAMDLIDKQLATGTLDHKLDPAIRVALGLGKRAINHYYNKSDESEVYRIAMVLDPRNKLQYFRDNAWPDQWIADARFLVRRAYDEDW</sequence>
<comment type="caution">
    <text evidence="1">The sequence shown here is derived from an EMBL/GenBank/DDBJ whole genome shotgun (WGS) entry which is preliminary data.</text>
</comment>
<proteinExistence type="predicted"/>
<evidence type="ECO:0000313" key="1">
    <source>
        <dbReference type="EMBL" id="TFY50962.1"/>
    </source>
</evidence>
<evidence type="ECO:0000313" key="2">
    <source>
        <dbReference type="Proteomes" id="UP000298390"/>
    </source>
</evidence>
<accession>A0A4Y9XMI4</accession>
<reference evidence="1 2" key="1">
    <citation type="submission" date="2019-01" db="EMBL/GenBank/DDBJ databases">
        <title>Genome sequencing of the rare red list fungi Fomitopsis rosea.</title>
        <authorList>
            <person name="Buettner E."/>
            <person name="Kellner H."/>
        </authorList>
    </citation>
    <scope>NUCLEOTIDE SEQUENCE [LARGE SCALE GENOMIC DNA]</scope>
    <source>
        <strain evidence="1 2">DSM 105464</strain>
    </source>
</reference>
<dbReference type="Proteomes" id="UP000298390">
    <property type="component" value="Unassembled WGS sequence"/>
</dbReference>
<name>A0A4Y9XMI4_9APHY</name>
<organism evidence="1 2">
    <name type="scientific">Rhodofomes roseus</name>
    <dbReference type="NCBI Taxonomy" id="34475"/>
    <lineage>
        <taxon>Eukaryota</taxon>
        <taxon>Fungi</taxon>
        <taxon>Dikarya</taxon>
        <taxon>Basidiomycota</taxon>
        <taxon>Agaricomycotina</taxon>
        <taxon>Agaricomycetes</taxon>
        <taxon>Polyporales</taxon>
        <taxon>Rhodofomes</taxon>
    </lineage>
</organism>
<feature type="non-terminal residue" evidence="1">
    <location>
        <position position="117"/>
    </location>
</feature>
<dbReference type="AlphaFoldDB" id="A0A4Y9XMI4"/>